<sequence>MLIISSYHLKHFTNQMTFNKKDSHHENMLCAHLKFNLNKNNAVF</sequence>
<organism evidence="1">
    <name type="scientific">Anguilla anguilla</name>
    <name type="common">European freshwater eel</name>
    <name type="synonym">Muraena anguilla</name>
    <dbReference type="NCBI Taxonomy" id="7936"/>
    <lineage>
        <taxon>Eukaryota</taxon>
        <taxon>Metazoa</taxon>
        <taxon>Chordata</taxon>
        <taxon>Craniata</taxon>
        <taxon>Vertebrata</taxon>
        <taxon>Euteleostomi</taxon>
        <taxon>Actinopterygii</taxon>
        <taxon>Neopterygii</taxon>
        <taxon>Teleostei</taxon>
        <taxon>Anguilliformes</taxon>
        <taxon>Anguillidae</taxon>
        <taxon>Anguilla</taxon>
    </lineage>
</organism>
<name>A0A0E9PZZ0_ANGAN</name>
<dbReference type="AlphaFoldDB" id="A0A0E9PZZ0"/>
<proteinExistence type="predicted"/>
<reference evidence="1" key="1">
    <citation type="submission" date="2014-11" db="EMBL/GenBank/DDBJ databases">
        <authorList>
            <person name="Amaro Gonzalez C."/>
        </authorList>
    </citation>
    <scope>NUCLEOTIDE SEQUENCE</scope>
</reference>
<evidence type="ECO:0000313" key="1">
    <source>
        <dbReference type="EMBL" id="JAH09428.1"/>
    </source>
</evidence>
<reference evidence="1" key="2">
    <citation type="journal article" date="2015" name="Fish Shellfish Immunol.">
        <title>Early steps in the European eel (Anguilla anguilla)-Vibrio vulnificus interaction in the gills: Role of the RtxA13 toxin.</title>
        <authorList>
            <person name="Callol A."/>
            <person name="Pajuelo D."/>
            <person name="Ebbesson L."/>
            <person name="Teles M."/>
            <person name="MacKenzie S."/>
            <person name="Amaro C."/>
        </authorList>
    </citation>
    <scope>NUCLEOTIDE SEQUENCE</scope>
</reference>
<protein>
    <submittedName>
        <fullName evidence="1">Uncharacterized protein</fullName>
    </submittedName>
</protein>
<dbReference type="EMBL" id="GBXM01099149">
    <property type="protein sequence ID" value="JAH09428.1"/>
    <property type="molecule type" value="Transcribed_RNA"/>
</dbReference>
<accession>A0A0E9PZZ0</accession>